<dbReference type="EMBL" id="LYPC01000014">
    <property type="protein sequence ID" value="OCT15002.1"/>
    <property type="molecule type" value="Genomic_DNA"/>
</dbReference>
<dbReference type="Gene3D" id="3.30.300.20">
    <property type="match status" value="1"/>
</dbReference>
<dbReference type="RefSeq" id="WP_065851894.1">
    <property type="nucleotide sequence ID" value="NZ_LYPC01000014.1"/>
</dbReference>
<dbReference type="InterPro" id="IPR015946">
    <property type="entry name" value="KH_dom-like_a/b"/>
</dbReference>
<dbReference type="STRING" id="512399.A8709_12845"/>
<dbReference type="SUPFAM" id="SSF82784">
    <property type="entry name" value="OsmC-like"/>
    <property type="match status" value="1"/>
</dbReference>
<comment type="caution">
    <text evidence="2">The sequence shown here is derived from an EMBL/GenBank/DDBJ whole genome shotgun (WGS) entry which is preliminary data.</text>
</comment>
<dbReference type="InterPro" id="IPR003718">
    <property type="entry name" value="OsmC/Ohr_fam"/>
</dbReference>
<evidence type="ECO:0000313" key="2">
    <source>
        <dbReference type="EMBL" id="OCT15002.1"/>
    </source>
</evidence>
<dbReference type="PANTHER" id="PTHR42830:SF2">
    <property type="entry name" value="OSMC_OHR FAMILY PROTEIN"/>
    <property type="match status" value="1"/>
</dbReference>
<evidence type="ECO:0008006" key="4">
    <source>
        <dbReference type="Google" id="ProtNLM"/>
    </source>
</evidence>
<gene>
    <name evidence="2" type="ORF">A8709_12845</name>
</gene>
<evidence type="ECO:0000256" key="1">
    <source>
        <dbReference type="SAM" id="MobiDB-lite"/>
    </source>
</evidence>
<feature type="region of interest" description="Disordered" evidence="1">
    <location>
        <begin position="17"/>
        <end position="44"/>
    </location>
</feature>
<dbReference type="PANTHER" id="PTHR42830">
    <property type="entry name" value="OSMOTICALLY INDUCIBLE FAMILY PROTEIN"/>
    <property type="match status" value="1"/>
</dbReference>
<dbReference type="AlphaFoldDB" id="A0A1C1A365"/>
<sequence>MSEHRFELRASWSGGLDGTGHIQAGNLTTPISVPRELNGPGTGSNPEEMLLGAAATCYIITLGTLLQRAEIISLELHSHIYVEDKPTMKVNAITHHPLIIMPPHTSQDQLDKISKAAHRAEQTCMISKALRGNVNVSVEPDIRVLGT</sequence>
<reference evidence="3" key="1">
    <citation type="submission" date="2016-05" db="EMBL/GenBank/DDBJ databases">
        <title>Paenibacillus oryzae. sp. nov., isolated from the rice root.</title>
        <authorList>
            <person name="Zhang J."/>
            <person name="Zhang X."/>
        </authorList>
    </citation>
    <scope>NUCLEOTIDE SEQUENCE [LARGE SCALE GENOMIC DNA]</scope>
    <source>
        <strain evidence="3">KCTC13222</strain>
    </source>
</reference>
<organism evidence="2 3">
    <name type="scientific">Paenibacillus pectinilyticus</name>
    <dbReference type="NCBI Taxonomy" id="512399"/>
    <lineage>
        <taxon>Bacteria</taxon>
        <taxon>Bacillati</taxon>
        <taxon>Bacillota</taxon>
        <taxon>Bacilli</taxon>
        <taxon>Bacillales</taxon>
        <taxon>Paenibacillaceae</taxon>
        <taxon>Paenibacillus</taxon>
    </lineage>
</organism>
<protein>
    <recommendedName>
        <fullName evidence="4">Peroxiredoxin</fullName>
    </recommendedName>
</protein>
<dbReference type="InterPro" id="IPR036102">
    <property type="entry name" value="OsmC/Ohrsf"/>
</dbReference>
<dbReference type="Pfam" id="PF02566">
    <property type="entry name" value="OsmC"/>
    <property type="match status" value="1"/>
</dbReference>
<evidence type="ECO:0000313" key="3">
    <source>
        <dbReference type="Proteomes" id="UP000093309"/>
    </source>
</evidence>
<dbReference type="InterPro" id="IPR052707">
    <property type="entry name" value="OsmC_Ohr_Peroxiredoxin"/>
</dbReference>
<accession>A0A1C1A365</accession>
<dbReference type="OrthoDB" id="2242871at2"/>
<keyword evidence="3" id="KW-1185">Reference proteome</keyword>
<proteinExistence type="predicted"/>
<dbReference type="Proteomes" id="UP000093309">
    <property type="component" value="Unassembled WGS sequence"/>
</dbReference>
<name>A0A1C1A365_9BACL</name>